<reference evidence="1" key="1">
    <citation type="submission" date="2016-07" db="EMBL/GenBank/DDBJ databases">
        <title>Microvirga ossetica sp. nov. a new species of rhizobia isolated from root nodules of the legume species Vicia alpestris Steven originated from North Ossetia region in the Caucasus.</title>
        <authorList>
            <person name="Safronova V.I."/>
            <person name="Kuznetsova I.G."/>
            <person name="Sazanova A.L."/>
            <person name="Belimov A."/>
            <person name="Andronov E."/>
            <person name="Osledkin Y.S."/>
            <person name="Onishchuk O.P."/>
            <person name="Kurchak O.N."/>
            <person name="Shaposhnikov A.I."/>
            <person name="Willems A."/>
            <person name="Tikhonovich I.A."/>
        </authorList>
    </citation>
    <scope>NUCLEOTIDE SEQUENCE [LARGE SCALE GENOMIC DNA]</scope>
    <source>
        <strain evidence="1">V5/3M</strain>
        <plasmid evidence="1">unnamed1</plasmid>
    </source>
</reference>
<proteinExistence type="predicted"/>
<geneLocation type="plasmid" evidence="1">
    <name>unnamed1</name>
</geneLocation>
<dbReference type="AlphaFoldDB" id="A0A1B2ES45"/>
<sequence>MLHAGVSATARVTNAEIEAKAKALYSDDGLDPDQNVTHAYGEDFTAQEWESWWTFNPAIPIQPVVSPMWRLYRARAVVELSRLPKAVEIGGNVIPFRRCNS</sequence>
<evidence type="ECO:0000313" key="1">
    <source>
        <dbReference type="EMBL" id="ANY82788.1"/>
    </source>
</evidence>
<organism evidence="1">
    <name type="scientific">Microvirga ossetica</name>
    <dbReference type="NCBI Taxonomy" id="1882682"/>
    <lineage>
        <taxon>Bacteria</taxon>
        <taxon>Pseudomonadati</taxon>
        <taxon>Pseudomonadota</taxon>
        <taxon>Alphaproteobacteria</taxon>
        <taxon>Hyphomicrobiales</taxon>
        <taxon>Methylobacteriaceae</taxon>
        <taxon>Microvirga</taxon>
    </lineage>
</organism>
<protein>
    <submittedName>
        <fullName evidence="1">Uncharacterized protein</fullName>
    </submittedName>
</protein>
<dbReference type="EMBL" id="CP016617">
    <property type="protein sequence ID" value="ANY82788.1"/>
    <property type="molecule type" value="Genomic_DNA"/>
</dbReference>
<dbReference type="KEGG" id="moc:BB934_31600"/>
<gene>
    <name evidence="1" type="ORF">BB934_31600</name>
</gene>
<accession>A0A1B2ES45</accession>
<name>A0A1B2ES45_9HYPH</name>
<keyword evidence="1" id="KW-0614">Plasmid</keyword>